<keyword evidence="1" id="KW-0472">Membrane</keyword>
<sequence length="291" mass="32750">MAKLCENKTIEEDKGYGALARLMADYPENTIFRQFRALCSRMLMYRQVELLYDESELRLMTQWNELDPERARCNHSWKEMGNNPGAVMFRDKVDQVQTKLRSYYEMLMLAGAVEKLPNPNTLSLAFLQDWVKHRDRGNDFLLDIESQAWDASHGDDYVVLSPKASHDSLAVALVGLIVPIYHRMIGTHRSPAAKTGHGKIWHYGFERFVLLGNILCILLATGIPSGSIVILYVVSSMLLRLLIIAIFCFLFACTMTFIVGARRVDVFSATAAFAAVQAVFVGGTTLVQTTS</sequence>
<dbReference type="AlphaFoldDB" id="A0AA39CG43"/>
<comment type="caution">
    <text evidence="3">The sequence shown here is derived from an EMBL/GenBank/DDBJ whole genome shotgun (WGS) entry which is preliminary data.</text>
</comment>
<evidence type="ECO:0000259" key="2">
    <source>
        <dbReference type="Pfam" id="PF20237"/>
    </source>
</evidence>
<feature type="domain" description="DUF6594" evidence="2">
    <location>
        <begin position="16"/>
        <end position="277"/>
    </location>
</feature>
<dbReference type="PANTHER" id="PTHR34502:SF5">
    <property type="entry name" value="DUF6594 DOMAIN-CONTAINING PROTEIN"/>
    <property type="match status" value="1"/>
</dbReference>
<keyword evidence="1" id="KW-1133">Transmembrane helix</keyword>
<evidence type="ECO:0000256" key="1">
    <source>
        <dbReference type="SAM" id="Phobius"/>
    </source>
</evidence>
<accession>A0AA39CG43</accession>
<evidence type="ECO:0000313" key="3">
    <source>
        <dbReference type="EMBL" id="KAJ9606847.1"/>
    </source>
</evidence>
<proteinExistence type="predicted"/>
<feature type="transmembrane region" description="Helical" evidence="1">
    <location>
        <begin position="266"/>
        <end position="287"/>
    </location>
</feature>
<feature type="transmembrane region" description="Helical" evidence="1">
    <location>
        <begin position="208"/>
        <end position="232"/>
    </location>
</feature>
<dbReference type="Proteomes" id="UP001172673">
    <property type="component" value="Unassembled WGS sequence"/>
</dbReference>
<protein>
    <recommendedName>
        <fullName evidence="2">DUF6594 domain-containing protein</fullName>
    </recommendedName>
</protein>
<dbReference type="Pfam" id="PF20237">
    <property type="entry name" value="DUF6594"/>
    <property type="match status" value="1"/>
</dbReference>
<gene>
    <name evidence="3" type="ORF">H2200_008857</name>
</gene>
<keyword evidence="1" id="KW-0812">Transmembrane</keyword>
<name>A0AA39CG43_9EURO</name>
<dbReference type="EMBL" id="JAPDRK010000013">
    <property type="protein sequence ID" value="KAJ9606847.1"/>
    <property type="molecule type" value="Genomic_DNA"/>
</dbReference>
<dbReference type="PANTHER" id="PTHR34502">
    <property type="entry name" value="DUF6594 DOMAIN-CONTAINING PROTEIN-RELATED"/>
    <property type="match status" value="1"/>
</dbReference>
<reference evidence="3" key="1">
    <citation type="submission" date="2022-10" db="EMBL/GenBank/DDBJ databases">
        <title>Culturing micro-colonial fungi from biological soil crusts in the Mojave desert and describing Neophaeococcomyces mojavensis, and introducing the new genera and species Taxawa tesnikishii.</title>
        <authorList>
            <person name="Kurbessoian T."/>
            <person name="Stajich J.E."/>
        </authorList>
    </citation>
    <scope>NUCLEOTIDE SEQUENCE</scope>
    <source>
        <strain evidence="3">TK_41</strain>
    </source>
</reference>
<dbReference type="InterPro" id="IPR046529">
    <property type="entry name" value="DUF6594"/>
</dbReference>
<keyword evidence="4" id="KW-1185">Reference proteome</keyword>
<feature type="transmembrane region" description="Helical" evidence="1">
    <location>
        <begin position="238"/>
        <end position="259"/>
    </location>
</feature>
<evidence type="ECO:0000313" key="4">
    <source>
        <dbReference type="Proteomes" id="UP001172673"/>
    </source>
</evidence>
<organism evidence="3 4">
    <name type="scientific">Cladophialophora chaetospira</name>
    <dbReference type="NCBI Taxonomy" id="386627"/>
    <lineage>
        <taxon>Eukaryota</taxon>
        <taxon>Fungi</taxon>
        <taxon>Dikarya</taxon>
        <taxon>Ascomycota</taxon>
        <taxon>Pezizomycotina</taxon>
        <taxon>Eurotiomycetes</taxon>
        <taxon>Chaetothyriomycetidae</taxon>
        <taxon>Chaetothyriales</taxon>
        <taxon>Herpotrichiellaceae</taxon>
        <taxon>Cladophialophora</taxon>
    </lineage>
</organism>